<dbReference type="RefSeq" id="WP_256132779.1">
    <property type="nucleotide sequence ID" value="NZ_JANFXK010000014.1"/>
</dbReference>
<organism evidence="2 3">
    <name type="scientific">Anaerovorax odorimutans</name>
    <dbReference type="NCBI Taxonomy" id="109327"/>
    <lineage>
        <taxon>Bacteria</taxon>
        <taxon>Bacillati</taxon>
        <taxon>Bacillota</taxon>
        <taxon>Clostridia</taxon>
        <taxon>Peptostreptococcales</taxon>
        <taxon>Anaerovoracaceae</taxon>
        <taxon>Anaerovorax</taxon>
    </lineage>
</organism>
<dbReference type="PANTHER" id="PTHR22642">
    <property type="entry name" value="IMIDAZOLONEPROPIONASE"/>
    <property type="match status" value="1"/>
</dbReference>
<gene>
    <name evidence="2" type="ORF">NE619_12730</name>
</gene>
<evidence type="ECO:0000259" key="1">
    <source>
        <dbReference type="Pfam" id="PF07969"/>
    </source>
</evidence>
<protein>
    <submittedName>
        <fullName evidence="2">Amidohydrolase</fullName>
    </submittedName>
</protein>
<keyword evidence="3" id="KW-1185">Reference proteome</keyword>
<dbReference type="InterPro" id="IPR032466">
    <property type="entry name" value="Metal_Hydrolase"/>
</dbReference>
<feature type="domain" description="Amidohydrolase 3" evidence="1">
    <location>
        <begin position="51"/>
        <end position="540"/>
    </location>
</feature>
<dbReference type="InterPro" id="IPR013108">
    <property type="entry name" value="Amidohydro_3"/>
</dbReference>
<dbReference type="SUPFAM" id="SSF51556">
    <property type="entry name" value="Metallo-dependent hydrolases"/>
    <property type="match status" value="1"/>
</dbReference>
<dbReference type="SUPFAM" id="SSF51338">
    <property type="entry name" value="Composite domain of metallo-dependent hydrolases"/>
    <property type="match status" value="1"/>
</dbReference>
<name>A0ABT1RQX6_9FIRM</name>
<dbReference type="InterPro" id="IPR011059">
    <property type="entry name" value="Metal-dep_hydrolase_composite"/>
</dbReference>
<dbReference type="CDD" id="cd01300">
    <property type="entry name" value="YtcJ_like"/>
    <property type="match status" value="1"/>
</dbReference>
<dbReference type="InterPro" id="IPR033932">
    <property type="entry name" value="YtcJ-like"/>
</dbReference>
<proteinExistence type="predicted"/>
<dbReference type="Gene3D" id="3.10.310.70">
    <property type="match status" value="1"/>
</dbReference>
<comment type="caution">
    <text evidence="2">The sequence shown here is derived from an EMBL/GenBank/DDBJ whole genome shotgun (WGS) entry which is preliminary data.</text>
</comment>
<dbReference type="Gene3D" id="3.20.20.140">
    <property type="entry name" value="Metal-dependent hydrolases"/>
    <property type="match status" value="1"/>
</dbReference>
<reference evidence="2 3" key="1">
    <citation type="submission" date="2022-06" db="EMBL/GenBank/DDBJ databases">
        <title>Isolation of gut microbiota from human fecal samples.</title>
        <authorList>
            <person name="Pamer E.G."/>
            <person name="Barat B."/>
            <person name="Waligurski E."/>
            <person name="Medina S."/>
            <person name="Paddock L."/>
            <person name="Mostad J."/>
        </authorList>
    </citation>
    <scope>NUCLEOTIDE SEQUENCE [LARGE SCALE GENOMIC DNA]</scope>
    <source>
        <strain evidence="2 3">SL.3.17</strain>
    </source>
</reference>
<dbReference type="PANTHER" id="PTHR22642:SF2">
    <property type="entry name" value="PROTEIN LONG AFTER FAR-RED 3"/>
    <property type="match status" value="1"/>
</dbReference>
<evidence type="ECO:0000313" key="3">
    <source>
        <dbReference type="Proteomes" id="UP001524502"/>
    </source>
</evidence>
<dbReference type="Proteomes" id="UP001524502">
    <property type="component" value="Unassembled WGS sequence"/>
</dbReference>
<accession>A0ABT1RQX6</accession>
<evidence type="ECO:0000313" key="2">
    <source>
        <dbReference type="EMBL" id="MCQ4637592.1"/>
    </source>
</evidence>
<dbReference type="EMBL" id="JANFXK010000014">
    <property type="protein sequence ID" value="MCQ4637592.1"/>
    <property type="molecule type" value="Genomic_DNA"/>
</dbReference>
<dbReference type="Pfam" id="PF07969">
    <property type="entry name" value="Amidohydro_3"/>
    <property type="match status" value="1"/>
</dbReference>
<sequence>MKTAESLYYNGTIYCSAKADSRAETVAVAGGKILFAGSRQDAEPYIQEETELIDLKGGVMFPGFIDAHAHPVMAAYFLSGILLDVNMGRQEILAAVQKYIGEYPEKETYFGHGYAEWFFERERLHKEELDAICPDKPIVITGSSGHEGWCNSKALEMAGIDRNFPDPVPGFHFFRRDENGEPTGNFMEMGCLSILCERLNLFEEETVRRQLKQVFEYFSSIGITAIADCGSLPFMEEMGLPIIADMAYDRSLRQRIFGCCFVARPEDKEGAVEQLRQLRKTYFLPDWLEMKTLKIINDGTMESRTASLSKPYLGAARCVSPMLEGEDLQDLCLDAAGKGFDVYIHAIGDRAIHETVLAAEKIRRAGFHKTRITNAHTELVQEEDIPRFAQWNITANTTGGWHYGTEDEKKTIGERADRLFPLQSILQAGGRMSLGSDFPVDEQGANPMISMETGVTRQLAGNREGLILQPESQRLTIEQMLEGYTASAAYQLGMESKLGSIEPGKYADFTVLGADPFEVETYQIHKIPICMTVAGGKITYKKE</sequence>
<dbReference type="Gene3D" id="2.30.40.10">
    <property type="entry name" value="Urease, subunit C, domain 1"/>
    <property type="match status" value="1"/>
</dbReference>